<dbReference type="CDD" id="cd08973">
    <property type="entry name" value="BaFpgNei_N_1"/>
    <property type="match status" value="1"/>
</dbReference>
<dbReference type="Pfam" id="PF06831">
    <property type="entry name" value="H2TH"/>
    <property type="match status" value="1"/>
</dbReference>
<dbReference type="PANTHER" id="PTHR22993:SF9">
    <property type="entry name" value="FORMAMIDOPYRIMIDINE-DNA GLYCOSYLASE"/>
    <property type="match status" value="1"/>
</dbReference>
<dbReference type="InterPro" id="IPR010979">
    <property type="entry name" value="Ribosomal_uS13-like_H2TH"/>
</dbReference>
<evidence type="ECO:0000256" key="10">
    <source>
        <dbReference type="ARBA" id="ARBA00023204"/>
    </source>
</evidence>
<evidence type="ECO:0000256" key="14">
    <source>
        <dbReference type="PROSITE-ProRule" id="PRU00391"/>
    </source>
</evidence>
<keyword evidence="4" id="KW-0479">Metal-binding</keyword>
<dbReference type="EMBL" id="JAAMOW010000003">
    <property type="protein sequence ID" value="NGY04719.1"/>
    <property type="molecule type" value="Genomic_DNA"/>
</dbReference>
<evidence type="ECO:0000313" key="17">
    <source>
        <dbReference type="EMBL" id="NGY04719.1"/>
    </source>
</evidence>
<dbReference type="SUPFAM" id="SSF81624">
    <property type="entry name" value="N-terminal domain of MutM-like DNA repair proteins"/>
    <property type="match status" value="1"/>
</dbReference>
<evidence type="ECO:0000259" key="16">
    <source>
        <dbReference type="PROSITE" id="PS51068"/>
    </source>
</evidence>
<dbReference type="SMART" id="SM00898">
    <property type="entry name" value="Fapy_DNA_glyco"/>
    <property type="match status" value="1"/>
</dbReference>
<comment type="caution">
    <text evidence="17">The sequence shown here is derived from an EMBL/GenBank/DDBJ whole genome shotgun (WGS) entry which is preliminary data.</text>
</comment>
<dbReference type="PROSITE" id="PS51068">
    <property type="entry name" value="FPG_CAT"/>
    <property type="match status" value="1"/>
</dbReference>
<proteinExistence type="inferred from homology"/>
<keyword evidence="5" id="KW-0227">DNA damage</keyword>
<dbReference type="Gene3D" id="3.20.190.10">
    <property type="entry name" value="MutM-like, N-terminal"/>
    <property type="match status" value="1"/>
</dbReference>
<keyword evidence="13" id="KW-0326">Glycosidase</keyword>
<dbReference type="GO" id="GO:0008270">
    <property type="term" value="F:zinc ion binding"/>
    <property type="evidence" value="ECO:0007669"/>
    <property type="project" value="UniProtKB-KW"/>
</dbReference>
<dbReference type="GO" id="GO:0003906">
    <property type="term" value="F:DNA-(apurinic or apyrimidinic site) endonuclease activity"/>
    <property type="evidence" value="ECO:0007669"/>
    <property type="project" value="InterPro"/>
</dbReference>
<organism evidence="17 18">
    <name type="scientific">Solimonas terrae</name>
    <dbReference type="NCBI Taxonomy" id="1396819"/>
    <lineage>
        <taxon>Bacteria</taxon>
        <taxon>Pseudomonadati</taxon>
        <taxon>Pseudomonadota</taxon>
        <taxon>Gammaproteobacteria</taxon>
        <taxon>Nevskiales</taxon>
        <taxon>Nevskiaceae</taxon>
        <taxon>Solimonas</taxon>
    </lineage>
</organism>
<dbReference type="SMART" id="SM01232">
    <property type="entry name" value="H2TH"/>
    <property type="match status" value="1"/>
</dbReference>
<evidence type="ECO:0000259" key="15">
    <source>
        <dbReference type="PROSITE" id="PS51066"/>
    </source>
</evidence>
<dbReference type="SUPFAM" id="SSF57716">
    <property type="entry name" value="Glucocorticoid receptor-like (DNA-binding domain)"/>
    <property type="match status" value="1"/>
</dbReference>
<dbReference type="InterPro" id="IPR035937">
    <property type="entry name" value="FPG_N"/>
</dbReference>
<dbReference type="InterPro" id="IPR015886">
    <property type="entry name" value="H2TH_FPG"/>
</dbReference>
<feature type="domain" description="FPG-type" evidence="15">
    <location>
        <begin position="234"/>
        <end position="268"/>
    </location>
</feature>
<evidence type="ECO:0000256" key="6">
    <source>
        <dbReference type="ARBA" id="ARBA00022771"/>
    </source>
</evidence>
<sequence>MPELPDLTVYLERIESLAAGRTLKQLRIANAFVLRSVAPAPTAFAGRRLLATRRIGKRLVLSFDGGLHAVMHLMILGRLRWTKPGAAIPKSSGLLAFDFDHGSLMLIEHGSKRRASLHLVAGDSALSDFDRGGLEVLSADPARFGAALRRENHTLKRALTDPRVVAGIGNAYSDEILHRARLSPFRQTQALAEDEIARLFDATCAVLGEWTQRLRAETGDGWPEKVTAFRPEMAVHGRYKLPCPDCGAPVQRIVYADNEANYCARCQTGGRLLADRALSRLLKANWPKTLDELER</sequence>
<comment type="cofactor">
    <cofactor evidence="2">
        <name>Zn(2+)</name>
        <dbReference type="ChEBI" id="CHEBI:29105"/>
    </cofactor>
</comment>
<dbReference type="InterPro" id="IPR010663">
    <property type="entry name" value="Znf_FPG/IleRS"/>
</dbReference>
<feature type="domain" description="Formamidopyrimidine-DNA glycosylase catalytic" evidence="16">
    <location>
        <begin position="2"/>
        <end position="145"/>
    </location>
</feature>
<dbReference type="SUPFAM" id="SSF46946">
    <property type="entry name" value="S13-like H2TH domain"/>
    <property type="match status" value="1"/>
</dbReference>
<dbReference type="PROSITE" id="PS51066">
    <property type="entry name" value="ZF_FPG_2"/>
    <property type="match status" value="1"/>
</dbReference>
<evidence type="ECO:0000256" key="1">
    <source>
        <dbReference type="ARBA" id="ARBA00001668"/>
    </source>
</evidence>
<keyword evidence="7" id="KW-0378">Hydrolase</keyword>
<dbReference type="GO" id="GO:0016829">
    <property type="term" value="F:lyase activity"/>
    <property type="evidence" value="ECO:0007669"/>
    <property type="project" value="UniProtKB-KW"/>
</dbReference>
<evidence type="ECO:0000256" key="12">
    <source>
        <dbReference type="ARBA" id="ARBA00023268"/>
    </source>
</evidence>
<evidence type="ECO:0000256" key="7">
    <source>
        <dbReference type="ARBA" id="ARBA00022801"/>
    </source>
</evidence>
<evidence type="ECO:0000256" key="4">
    <source>
        <dbReference type="ARBA" id="ARBA00022723"/>
    </source>
</evidence>
<gene>
    <name evidence="17" type="ORF">G7Y85_08080</name>
</gene>
<dbReference type="GO" id="GO:0034039">
    <property type="term" value="F:8-oxo-7,8-dihydroguanine DNA N-glycosylase activity"/>
    <property type="evidence" value="ECO:0007669"/>
    <property type="project" value="TreeGrafter"/>
</dbReference>
<comment type="catalytic activity">
    <reaction evidence="1">
        <text>Hydrolysis of DNA containing ring-opened 7-methylguanine residues, releasing 2,6-diamino-4-hydroxy-5-(N-methyl)formamidopyrimidine.</text>
        <dbReference type="EC" id="3.2.2.23"/>
    </reaction>
</comment>
<dbReference type="GO" id="GO:0006284">
    <property type="term" value="P:base-excision repair"/>
    <property type="evidence" value="ECO:0007669"/>
    <property type="project" value="InterPro"/>
</dbReference>
<dbReference type="RefSeq" id="WP_166254569.1">
    <property type="nucleotide sequence ID" value="NZ_JAAMOW010000003.1"/>
</dbReference>
<accession>A0A6M2BRR6</accession>
<reference evidence="17 18" key="1">
    <citation type="journal article" date="2014" name="Int. J. Syst. Evol. Microbiol.">
        <title>Solimonas terrae sp. nov., isolated from soil.</title>
        <authorList>
            <person name="Kim S.J."/>
            <person name="Moon J.Y."/>
            <person name="Weon H.Y."/>
            <person name="Ahn J.H."/>
            <person name="Chen W.M."/>
            <person name="Kwon S.W."/>
        </authorList>
    </citation>
    <scope>NUCLEOTIDE SEQUENCE [LARGE SCALE GENOMIC DNA]</scope>
    <source>
        <strain evidence="17 18">KIS83-12</strain>
    </source>
</reference>
<dbReference type="Gene3D" id="1.10.8.50">
    <property type="match status" value="1"/>
</dbReference>
<keyword evidence="6 14" id="KW-0863">Zinc-finger</keyword>
<evidence type="ECO:0000256" key="3">
    <source>
        <dbReference type="ARBA" id="ARBA00009409"/>
    </source>
</evidence>
<comment type="similarity">
    <text evidence="3">Belongs to the FPG family.</text>
</comment>
<keyword evidence="8" id="KW-0862">Zinc</keyword>
<dbReference type="GO" id="GO:0003684">
    <property type="term" value="F:damaged DNA binding"/>
    <property type="evidence" value="ECO:0007669"/>
    <property type="project" value="InterPro"/>
</dbReference>
<keyword evidence="9" id="KW-0238">DNA-binding</keyword>
<dbReference type="Pfam" id="PF06827">
    <property type="entry name" value="zf-FPG_IleRS"/>
    <property type="match status" value="1"/>
</dbReference>
<keyword evidence="12" id="KW-0511">Multifunctional enzyme</keyword>
<evidence type="ECO:0000256" key="5">
    <source>
        <dbReference type="ARBA" id="ARBA00022763"/>
    </source>
</evidence>
<evidence type="ECO:0000256" key="2">
    <source>
        <dbReference type="ARBA" id="ARBA00001947"/>
    </source>
</evidence>
<dbReference type="PANTHER" id="PTHR22993">
    <property type="entry name" value="FORMAMIDOPYRIMIDINE-DNA GLYCOSYLASE"/>
    <property type="match status" value="1"/>
</dbReference>
<evidence type="ECO:0000256" key="8">
    <source>
        <dbReference type="ARBA" id="ARBA00022833"/>
    </source>
</evidence>
<dbReference type="Proteomes" id="UP000472676">
    <property type="component" value="Unassembled WGS sequence"/>
</dbReference>
<dbReference type="InterPro" id="IPR012319">
    <property type="entry name" value="FPG_cat"/>
</dbReference>
<keyword evidence="18" id="KW-1185">Reference proteome</keyword>
<protein>
    <submittedName>
        <fullName evidence="17">Formamidopyrimidine-DNA glycosylase</fullName>
    </submittedName>
</protein>
<evidence type="ECO:0000256" key="11">
    <source>
        <dbReference type="ARBA" id="ARBA00023239"/>
    </source>
</evidence>
<evidence type="ECO:0000256" key="13">
    <source>
        <dbReference type="ARBA" id="ARBA00023295"/>
    </source>
</evidence>
<keyword evidence="11" id="KW-0456">Lyase</keyword>
<evidence type="ECO:0000256" key="9">
    <source>
        <dbReference type="ARBA" id="ARBA00023125"/>
    </source>
</evidence>
<keyword evidence="10" id="KW-0234">DNA repair</keyword>
<dbReference type="InterPro" id="IPR000214">
    <property type="entry name" value="Znf_DNA_glyclase/AP_lyase"/>
</dbReference>
<dbReference type="Pfam" id="PF01149">
    <property type="entry name" value="Fapy_DNA_glyco"/>
    <property type="match status" value="1"/>
</dbReference>
<evidence type="ECO:0000313" key="18">
    <source>
        <dbReference type="Proteomes" id="UP000472676"/>
    </source>
</evidence>
<dbReference type="AlphaFoldDB" id="A0A6M2BRR6"/>
<name>A0A6M2BRR6_9GAMM</name>